<dbReference type="PROSITE" id="PS50013">
    <property type="entry name" value="CHROMO_2"/>
    <property type="match status" value="1"/>
</dbReference>
<keyword evidence="5" id="KW-1185">Reference proteome</keyword>
<dbReference type="InterPro" id="IPR016197">
    <property type="entry name" value="Chromo-like_dom_sf"/>
</dbReference>
<dbReference type="InterPro" id="IPR023779">
    <property type="entry name" value="Chromodomain_CS"/>
</dbReference>
<dbReference type="PROSITE" id="PS00598">
    <property type="entry name" value="CHROMO_1"/>
    <property type="match status" value="1"/>
</dbReference>
<dbReference type="SUPFAM" id="SSF54160">
    <property type="entry name" value="Chromo domain-like"/>
    <property type="match status" value="1"/>
</dbReference>
<dbReference type="SMART" id="SM00298">
    <property type="entry name" value="CHROMO"/>
    <property type="match status" value="1"/>
</dbReference>
<dbReference type="CDD" id="cd00024">
    <property type="entry name" value="CD_CSD"/>
    <property type="match status" value="1"/>
</dbReference>
<evidence type="ECO:0000313" key="5">
    <source>
        <dbReference type="Proteomes" id="UP000318582"/>
    </source>
</evidence>
<dbReference type="Proteomes" id="UP000318582">
    <property type="component" value="Unassembled WGS sequence"/>
</dbReference>
<dbReference type="PANTHER" id="PTHR22812">
    <property type="entry name" value="CHROMOBOX PROTEIN"/>
    <property type="match status" value="1"/>
</dbReference>
<dbReference type="STRING" id="109895.A0A507DZ50"/>
<keyword evidence="2" id="KW-0539">Nucleus</keyword>
<evidence type="ECO:0000256" key="2">
    <source>
        <dbReference type="ARBA" id="ARBA00023242"/>
    </source>
</evidence>
<dbReference type="InterPro" id="IPR013103">
    <property type="entry name" value="RVT_2"/>
</dbReference>
<accession>A0A507DZ50</accession>
<dbReference type="EMBL" id="QEAQ01000064">
    <property type="protein sequence ID" value="TPX56826.1"/>
    <property type="molecule type" value="Genomic_DNA"/>
</dbReference>
<feature type="domain" description="Chromo" evidence="3">
    <location>
        <begin position="62"/>
        <end position="112"/>
    </location>
</feature>
<dbReference type="Gene3D" id="2.40.50.40">
    <property type="match status" value="1"/>
</dbReference>
<keyword evidence="4" id="KW-0239">DNA-directed DNA polymerase</keyword>
<organism evidence="4 5">
    <name type="scientific">Powellomyces hirtus</name>
    <dbReference type="NCBI Taxonomy" id="109895"/>
    <lineage>
        <taxon>Eukaryota</taxon>
        <taxon>Fungi</taxon>
        <taxon>Fungi incertae sedis</taxon>
        <taxon>Chytridiomycota</taxon>
        <taxon>Chytridiomycota incertae sedis</taxon>
        <taxon>Chytridiomycetes</taxon>
        <taxon>Spizellomycetales</taxon>
        <taxon>Powellomycetaceae</taxon>
        <taxon>Powellomyces</taxon>
    </lineage>
</organism>
<dbReference type="InterPro" id="IPR051219">
    <property type="entry name" value="Heterochromatin_chromo-domain"/>
</dbReference>
<sequence>MFRLSSVLIYFFSNHAITRDPIQLLALPVSRPCVLAGDSKLGSNVRTNVEYARLHIPLEELYKVQEILDSRDGPEGSEFLCKWLGFEDEDNTWEPIENVNHFTVFANYINEKTVIALSAASTKEPQTYKQALSSDDAPKWTEAINAELKSLHTHDTWEVINPKSLPHNQRPIRNKWVFKIKRDLDGQPQHYKAWLVVKDFKQRYGIDYNETYAPVAKIATQR</sequence>
<dbReference type="AlphaFoldDB" id="A0A507DZ50"/>
<feature type="non-terminal residue" evidence="4">
    <location>
        <position position="222"/>
    </location>
</feature>
<evidence type="ECO:0000313" key="4">
    <source>
        <dbReference type="EMBL" id="TPX56826.1"/>
    </source>
</evidence>
<dbReference type="InterPro" id="IPR000953">
    <property type="entry name" value="Chromo/chromo_shadow_dom"/>
</dbReference>
<comment type="subcellular location">
    <subcellularLocation>
        <location evidence="1">Nucleus</location>
    </subcellularLocation>
</comment>
<evidence type="ECO:0000256" key="1">
    <source>
        <dbReference type="ARBA" id="ARBA00004123"/>
    </source>
</evidence>
<proteinExistence type="predicted"/>
<evidence type="ECO:0000259" key="3">
    <source>
        <dbReference type="PROSITE" id="PS50013"/>
    </source>
</evidence>
<name>A0A507DZ50_9FUNG</name>
<dbReference type="Pfam" id="PF00385">
    <property type="entry name" value="Chromo"/>
    <property type="match status" value="1"/>
</dbReference>
<reference evidence="4 5" key="1">
    <citation type="journal article" date="2019" name="Sci. Rep.">
        <title>Comparative genomics of chytrid fungi reveal insights into the obligate biotrophic and pathogenic lifestyle of Synchytrium endobioticum.</title>
        <authorList>
            <person name="van de Vossenberg B.T.L.H."/>
            <person name="Warris S."/>
            <person name="Nguyen H.D.T."/>
            <person name="van Gent-Pelzer M.P.E."/>
            <person name="Joly D.L."/>
            <person name="van de Geest H.C."/>
            <person name="Bonants P.J.M."/>
            <person name="Smith D.S."/>
            <person name="Levesque C.A."/>
            <person name="van der Lee T.A.J."/>
        </authorList>
    </citation>
    <scope>NUCLEOTIDE SEQUENCE [LARGE SCALE GENOMIC DNA]</scope>
    <source>
        <strain evidence="4 5">CBS 809.83</strain>
    </source>
</reference>
<keyword evidence="4" id="KW-0548">Nucleotidyltransferase</keyword>
<dbReference type="GO" id="GO:0003887">
    <property type="term" value="F:DNA-directed DNA polymerase activity"/>
    <property type="evidence" value="ECO:0007669"/>
    <property type="project" value="UniProtKB-KW"/>
</dbReference>
<comment type="caution">
    <text evidence="4">The sequence shown here is derived from an EMBL/GenBank/DDBJ whole genome shotgun (WGS) entry which is preliminary data.</text>
</comment>
<protein>
    <submittedName>
        <fullName evidence="4">DNA-directed DNA polymerase</fullName>
    </submittedName>
</protein>
<dbReference type="InterPro" id="IPR023780">
    <property type="entry name" value="Chromo_domain"/>
</dbReference>
<gene>
    <name evidence="4" type="ORF">PhCBS80983_g04234</name>
</gene>
<dbReference type="Pfam" id="PF07727">
    <property type="entry name" value="RVT_2"/>
    <property type="match status" value="1"/>
</dbReference>
<keyword evidence="4" id="KW-0808">Transferase</keyword>
<dbReference type="GO" id="GO:0005634">
    <property type="term" value="C:nucleus"/>
    <property type="evidence" value="ECO:0007669"/>
    <property type="project" value="UniProtKB-SubCell"/>
</dbReference>